<proteinExistence type="predicted"/>
<sequence length="127" mass="14706">MFKCFGIISKEKISRTPLEPISSLEHKANDIMKEMCSGNIVDLSALQVELKKQLGFLEARRKDTFSMLKKDQEELSQIETNITNLKEEVSKIENSTPLQAEESKTFEKMKELLETNRQELSDFKLYT</sequence>
<gene>
    <name evidence="2" type="ORF">ACH5RR_001107</name>
</gene>
<feature type="coiled-coil region" evidence="1">
    <location>
        <begin position="68"/>
        <end position="95"/>
    </location>
</feature>
<comment type="caution">
    <text evidence="2">The sequence shown here is derived from an EMBL/GenBank/DDBJ whole genome shotgun (WGS) entry which is preliminary data.</text>
</comment>
<accession>A0ABD3B316</accession>
<organism evidence="2 3">
    <name type="scientific">Cinchona calisaya</name>
    <dbReference type="NCBI Taxonomy" id="153742"/>
    <lineage>
        <taxon>Eukaryota</taxon>
        <taxon>Viridiplantae</taxon>
        <taxon>Streptophyta</taxon>
        <taxon>Embryophyta</taxon>
        <taxon>Tracheophyta</taxon>
        <taxon>Spermatophyta</taxon>
        <taxon>Magnoliopsida</taxon>
        <taxon>eudicotyledons</taxon>
        <taxon>Gunneridae</taxon>
        <taxon>Pentapetalae</taxon>
        <taxon>asterids</taxon>
        <taxon>lamiids</taxon>
        <taxon>Gentianales</taxon>
        <taxon>Rubiaceae</taxon>
        <taxon>Cinchonoideae</taxon>
        <taxon>Cinchoneae</taxon>
        <taxon>Cinchona</taxon>
    </lineage>
</organism>
<dbReference type="AlphaFoldDB" id="A0ABD3B316"/>
<dbReference type="EMBL" id="JBJUIK010000001">
    <property type="protein sequence ID" value="KAL3537741.1"/>
    <property type="molecule type" value="Genomic_DNA"/>
</dbReference>
<evidence type="ECO:0000313" key="2">
    <source>
        <dbReference type="EMBL" id="KAL3537741.1"/>
    </source>
</evidence>
<keyword evidence="1" id="KW-0175">Coiled coil</keyword>
<evidence type="ECO:0000256" key="1">
    <source>
        <dbReference type="SAM" id="Coils"/>
    </source>
</evidence>
<dbReference type="Proteomes" id="UP001630127">
    <property type="component" value="Unassembled WGS sequence"/>
</dbReference>
<protein>
    <submittedName>
        <fullName evidence="2">Uncharacterized protein</fullName>
    </submittedName>
</protein>
<evidence type="ECO:0000313" key="3">
    <source>
        <dbReference type="Proteomes" id="UP001630127"/>
    </source>
</evidence>
<name>A0ABD3B316_9GENT</name>
<keyword evidence="3" id="KW-1185">Reference proteome</keyword>
<reference evidence="2 3" key="1">
    <citation type="submission" date="2024-11" db="EMBL/GenBank/DDBJ databases">
        <title>A near-complete genome assembly of Cinchona calisaya.</title>
        <authorList>
            <person name="Lian D.C."/>
            <person name="Zhao X.W."/>
            <person name="Wei L."/>
        </authorList>
    </citation>
    <scope>NUCLEOTIDE SEQUENCE [LARGE SCALE GENOMIC DNA]</scope>
    <source>
        <tissue evidence="2">Nenye</tissue>
    </source>
</reference>